<accession>A0ABS6NXH5</accession>
<dbReference type="Gene3D" id="1.10.260.40">
    <property type="entry name" value="lambda repressor-like DNA-binding domains"/>
    <property type="match status" value="1"/>
</dbReference>
<proteinExistence type="predicted"/>
<evidence type="ECO:0000313" key="3">
    <source>
        <dbReference type="Proteomes" id="UP001048976"/>
    </source>
</evidence>
<sequence>MELKRAFGLTLKRMRIEKGLTQEDFSLVSSRTYLSTLERGLKCPTLEKLEDLAAVIGVHPVTLLVAVYTREGGVEAQDALLQEVKTQLK</sequence>
<dbReference type="InterPro" id="IPR001387">
    <property type="entry name" value="Cro/C1-type_HTH"/>
</dbReference>
<feature type="domain" description="HTH cro/C1-type" evidence="1">
    <location>
        <begin position="11"/>
        <end position="63"/>
    </location>
</feature>
<dbReference type="Pfam" id="PF01381">
    <property type="entry name" value="HTH_3"/>
    <property type="match status" value="1"/>
</dbReference>
<dbReference type="SUPFAM" id="SSF47413">
    <property type="entry name" value="lambda repressor-like DNA-binding domains"/>
    <property type="match status" value="1"/>
</dbReference>
<evidence type="ECO:0000259" key="1">
    <source>
        <dbReference type="PROSITE" id="PS50943"/>
    </source>
</evidence>
<dbReference type="SMART" id="SM00530">
    <property type="entry name" value="HTH_XRE"/>
    <property type="match status" value="1"/>
</dbReference>
<protein>
    <submittedName>
        <fullName evidence="2">Helix-turn-helix domain-containing protein</fullName>
    </submittedName>
</protein>
<comment type="caution">
    <text evidence="2">The sequence shown here is derived from an EMBL/GenBank/DDBJ whole genome shotgun (WGS) entry which is preliminary data.</text>
</comment>
<evidence type="ECO:0000313" key="2">
    <source>
        <dbReference type="EMBL" id="MBV4452919.1"/>
    </source>
</evidence>
<name>A0ABS6NXH5_9PSED</name>
<keyword evidence="3" id="KW-1185">Reference proteome</keyword>
<dbReference type="EMBL" id="JAHSTY010000001">
    <property type="protein sequence ID" value="MBV4452919.1"/>
    <property type="molecule type" value="Genomic_DNA"/>
</dbReference>
<reference evidence="2" key="1">
    <citation type="submission" date="2021-06" db="EMBL/GenBank/DDBJ databases">
        <title>Updating the genus Pseudomonas: Description of 43 new species and partition of the Pseudomonas putida group.</title>
        <authorList>
            <person name="Girard L."/>
            <person name="Lood C."/>
            <person name="Vandamme P."/>
            <person name="Rokni-Zadeh H."/>
            <person name="Van Noort V."/>
            <person name="Hofte M."/>
            <person name="Lavigne R."/>
            <person name="De Mot R."/>
        </authorList>
    </citation>
    <scope>NUCLEOTIDE SEQUENCE</scope>
    <source>
        <strain evidence="2">SWRI103</strain>
    </source>
</reference>
<dbReference type="PROSITE" id="PS50943">
    <property type="entry name" value="HTH_CROC1"/>
    <property type="match status" value="1"/>
</dbReference>
<dbReference type="Proteomes" id="UP001048976">
    <property type="component" value="Unassembled WGS sequence"/>
</dbReference>
<dbReference type="RefSeq" id="WP_169377999.1">
    <property type="nucleotide sequence ID" value="NZ_JAHSTY010000001.1"/>
</dbReference>
<gene>
    <name evidence="2" type="ORF">KVG91_09950</name>
</gene>
<dbReference type="InterPro" id="IPR010982">
    <property type="entry name" value="Lambda_DNA-bd_dom_sf"/>
</dbReference>
<dbReference type="CDD" id="cd00093">
    <property type="entry name" value="HTH_XRE"/>
    <property type="match status" value="1"/>
</dbReference>
<organism evidence="2 3">
    <name type="scientific">Pseudomonas azadiae</name>
    <dbReference type="NCBI Taxonomy" id="2843612"/>
    <lineage>
        <taxon>Bacteria</taxon>
        <taxon>Pseudomonadati</taxon>
        <taxon>Pseudomonadota</taxon>
        <taxon>Gammaproteobacteria</taxon>
        <taxon>Pseudomonadales</taxon>
        <taxon>Pseudomonadaceae</taxon>
        <taxon>Pseudomonas</taxon>
    </lineage>
</organism>